<gene>
    <name evidence="4" type="ORF">JIN87_15945</name>
</gene>
<protein>
    <submittedName>
        <fullName evidence="4">Rhamnogalacturonan acetylesterase</fullName>
    </submittedName>
</protein>
<comment type="similarity">
    <text evidence="1">Belongs to the 'GDSL' lipolytic enzyme family.</text>
</comment>
<dbReference type="InterPro" id="IPR037459">
    <property type="entry name" value="RhgT-like"/>
</dbReference>
<dbReference type="GO" id="GO:0016788">
    <property type="term" value="F:hydrolase activity, acting on ester bonds"/>
    <property type="evidence" value="ECO:0007669"/>
    <property type="project" value="UniProtKB-ARBA"/>
</dbReference>
<dbReference type="RefSeq" id="WP_200356586.1">
    <property type="nucleotide sequence ID" value="NZ_JAENIL010000029.1"/>
</dbReference>
<keyword evidence="2" id="KW-0378">Hydrolase</keyword>
<dbReference type="AlphaFoldDB" id="A0A934S3I1"/>
<proteinExistence type="inferred from homology"/>
<dbReference type="EMBL" id="JAENIL010000029">
    <property type="protein sequence ID" value="MBK1878373.1"/>
    <property type="molecule type" value="Genomic_DNA"/>
</dbReference>
<organism evidence="4 5">
    <name type="scientific">Pelagicoccus mobilis</name>
    <dbReference type="NCBI Taxonomy" id="415221"/>
    <lineage>
        <taxon>Bacteria</taxon>
        <taxon>Pseudomonadati</taxon>
        <taxon>Verrucomicrobiota</taxon>
        <taxon>Opitutia</taxon>
        <taxon>Puniceicoccales</taxon>
        <taxon>Pelagicoccaceae</taxon>
        <taxon>Pelagicoccus</taxon>
    </lineage>
</organism>
<keyword evidence="5" id="KW-1185">Reference proteome</keyword>
<dbReference type="SUPFAM" id="SSF52266">
    <property type="entry name" value="SGNH hydrolase"/>
    <property type="match status" value="1"/>
</dbReference>
<feature type="domain" description="SGNH hydrolase-type esterase" evidence="3">
    <location>
        <begin position="36"/>
        <end position="210"/>
    </location>
</feature>
<name>A0A934S3I1_9BACT</name>
<dbReference type="Gene3D" id="3.40.50.1110">
    <property type="entry name" value="SGNH hydrolase"/>
    <property type="match status" value="1"/>
</dbReference>
<comment type="caution">
    <text evidence="4">The sequence shown here is derived from an EMBL/GenBank/DDBJ whole genome shotgun (WGS) entry which is preliminary data.</text>
</comment>
<dbReference type="CDD" id="cd01821">
    <property type="entry name" value="Rhamnogalacturan_acetylesterase_like"/>
    <property type="match status" value="1"/>
</dbReference>
<dbReference type="PANTHER" id="PTHR43695:SF1">
    <property type="entry name" value="RHAMNOGALACTURONAN ACETYLESTERASE"/>
    <property type="match status" value="1"/>
</dbReference>
<dbReference type="Proteomes" id="UP000617628">
    <property type="component" value="Unassembled WGS sequence"/>
</dbReference>
<evidence type="ECO:0000313" key="5">
    <source>
        <dbReference type="Proteomes" id="UP000617628"/>
    </source>
</evidence>
<evidence type="ECO:0000256" key="1">
    <source>
        <dbReference type="ARBA" id="ARBA00008668"/>
    </source>
</evidence>
<dbReference type="Pfam" id="PF13472">
    <property type="entry name" value="Lipase_GDSL_2"/>
    <property type="match status" value="1"/>
</dbReference>
<dbReference type="PANTHER" id="PTHR43695">
    <property type="entry name" value="PUTATIVE (AFU_ORTHOLOGUE AFUA_2G17250)-RELATED"/>
    <property type="match status" value="1"/>
</dbReference>
<sequence>MPNHIRKSLYLAILVFIFSLHSSFSSERKATVIALIGDSTVTDESGWGSAFANHFDKSVTVTNFAVGGRSSKSWFDEGRLPEALEIRPDFVFIQFGHNDQPGKGPDRETDPNSTYRENIIHYIDEFRQIGSHPIIVSSVTRRNFNDSGQIQSTLGPWAEAARSAAKQANATFLDLHSLSIAYHNAIGPQASHSFNPTEADVTHFNNKGAEAIADLIISLLRSQELELCNLLKSDY</sequence>
<accession>A0A934S3I1</accession>
<dbReference type="InterPro" id="IPR013830">
    <property type="entry name" value="SGNH_hydro"/>
</dbReference>
<evidence type="ECO:0000256" key="2">
    <source>
        <dbReference type="ARBA" id="ARBA00022801"/>
    </source>
</evidence>
<dbReference type="InterPro" id="IPR036514">
    <property type="entry name" value="SGNH_hydro_sf"/>
</dbReference>
<evidence type="ECO:0000313" key="4">
    <source>
        <dbReference type="EMBL" id="MBK1878373.1"/>
    </source>
</evidence>
<reference evidence="4" key="1">
    <citation type="submission" date="2021-01" db="EMBL/GenBank/DDBJ databases">
        <title>Modified the classification status of verrucomicrobia.</title>
        <authorList>
            <person name="Feng X."/>
        </authorList>
    </citation>
    <scope>NUCLEOTIDE SEQUENCE</scope>
    <source>
        <strain evidence="4">KCTC 13126</strain>
    </source>
</reference>
<evidence type="ECO:0000259" key="3">
    <source>
        <dbReference type="Pfam" id="PF13472"/>
    </source>
</evidence>